<feature type="non-terminal residue" evidence="1">
    <location>
        <position position="1"/>
    </location>
</feature>
<dbReference type="AlphaFoldDB" id="A0A6G0VP35"/>
<reference evidence="1 2" key="1">
    <citation type="submission" date="2019-08" db="EMBL/GenBank/DDBJ databases">
        <title>Whole genome of Aphis craccivora.</title>
        <authorList>
            <person name="Voronova N.V."/>
            <person name="Shulinski R.S."/>
            <person name="Bandarenka Y.V."/>
            <person name="Zhorov D.G."/>
            <person name="Warner D."/>
        </authorList>
    </citation>
    <scope>NUCLEOTIDE SEQUENCE [LARGE SCALE GENOMIC DNA]</scope>
    <source>
        <strain evidence="1">180601</strain>
        <tissue evidence="1">Whole Body</tissue>
    </source>
</reference>
<accession>A0A6G0VP35</accession>
<keyword evidence="2" id="KW-1185">Reference proteome</keyword>
<dbReference type="Proteomes" id="UP000478052">
    <property type="component" value="Unassembled WGS sequence"/>
</dbReference>
<gene>
    <name evidence="1" type="ORF">FWK35_00038899</name>
</gene>
<protein>
    <submittedName>
        <fullName evidence="1">Uncharacterized protein</fullName>
    </submittedName>
</protein>
<comment type="caution">
    <text evidence="1">The sequence shown here is derived from an EMBL/GenBank/DDBJ whole genome shotgun (WGS) entry which is preliminary data.</text>
</comment>
<evidence type="ECO:0000313" key="2">
    <source>
        <dbReference type="Proteomes" id="UP000478052"/>
    </source>
</evidence>
<evidence type="ECO:0000313" key="1">
    <source>
        <dbReference type="EMBL" id="KAF0697485.1"/>
    </source>
</evidence>
<dbReference type="EMBL" id="VUJU01015057">
    <property type="protein sequence ID" value="KAF0697485.1"/>
    <property type="molecule type" value="Genomic_DNA"/>
</dbReference>
<proteinExistence type="predicted"/>
<name>A0A6G0VP35_APHCR</name>
<organism evidence="1 2">
    <name type="scientific">Aphis craccivora</name>
    <name type="common">Cowpea aphid</name>
    <dbReference type="NCBI Taxonomy" id="307492"/>
    <lineage>
        <taxon>Eukaryota</taxon>
        <taxon>Metazoa</taxon>
        <taxon>Ecdysozoa</taxon>
        <taxon>Arthropoda</taxon>
        <taxon>Hexapoda</taxon>
        <taxon>Insecta</taxon>
        <taxon>Pterygota</taxon>
        <taxon>Neoptera</taxon>
        <taxon>Paraneoptera</taxon>
        <taxon>Hemiptera</taxon>
        <taxon>Sternorrhyncha</taxon>
        <taxon>Aphidomorpha</taxon>
        <taxon>Aphidoidea</taxon>
        <taxon>Aphididae</taxon>
        <taxon>Aphidini</taxon>
        <taxon>Aphis</taxon>
        <taxon>Aphis</taxon>
    </lineage>
</organism>
<sequence>RSTFKIPSNFQKHLEKQKHQGKTGIFTQNWFLIKSILVFGVTLKQM</sequence>